<name>A0A9W7X4A1_TRIRA</name>
<feature type="compositionally biased region" description="Polar residues" evidence="1">
    <location>
        <begin position="85"/>
        <end position="95"/>
    </location>
</feature>
<organism evidence="2 3">
    <name type="scientific">Triplophysa rosa</name>
    <name type="common">Cave loach</name>
    <dbReference type="NCBI Taxonomy" id="992332"/>
    <lineage>
        <taxon>Eukaryota</taxon>
        <taxon>Metazoa</taxon>
        <taxon>Chordata</taxon>
        <taxon>Craniata</taxon>
        <taxon>Vertebrata</taxon>
        <taxon>Euteleostomi</taxon>
        <taxon>Actinopterygii</taxon>
        <taxon>Neopterygii</taxon>
        <taxon>Teleostei</taxon>
        <taxon>Ostariophysi</taxon>
        <taxon>Cypriniformes</taxon>
        <taxon>Nemacheilidae</taxon>
        <taxon>Triplophysa</taxon>
    </lineage>
</organism>
<dbReference type="EMBL" id="JAFHDT010000001">
    <property type="protein sequence ID" value="KAI7813847.1"/>
    <property type="molecule type" value="Genomic_DNA"/>
</dbReference>
<proteinExistence type="predicted"/>
<comment type="caution">
    <text evidence="2">The sequence shown here is derived from an EMBL/GenBank/DDBJ whole genome shotgun (WGS) entry which is preliminary data.</text>
</comment>
<keyword evidence="3" id="KW-1185">Reference proteome</keyword>
<reference evidence="2" key="1">
    <citation type="submission" date="2021-02" db="EMBL/GenBank/DDBJ databases">
        <title>Comparative genomics reveals that relaxation of natural selection precedes convergent phenotypic evolution of cavefish.</title>
        <authorList>
            <person name="Peng Z."/>
        </authorList>
    </citation>
    <scope>NUCLEOTIDE SEQUENCE</scope>
    <source>
        <tissue evidence="2">Muscle</tissue>
    </source>
</reference>
<accession>A0A9W7X4A1</accession>
<gene>
    <name evidence="2" type="ORF">IRJ41_002797</name>
</gene>
<evidence type="ECO:0000313" key="3">
    <source>
        <dbReference type="Proteomes" id="UP001059041"/>
    </source>
</evidence>
<evidence type="ECO:0000313" key="2">
    <source>
        <dbReference type="EMBL" id="KAI7813847.1"/>
    </source>
</evidence>
<feature type="region of interest" description="Disordered" evidence="1">
    <location>
        <begin position="75"/>
        <end position="95"/>
    </location>
</feature>
<protein>
    <submittedName>
        <fullName evidence="2">Kv channel-interacting protein 4</fullName>
    </submittedName>
</protein>
<evidence type="ECO:0000256" key="1">
    <source>
        <dbReference type="SAM" id="MobiDB-lite"/>
    </source>
</evidence>
<dbReference type="Proteomes" id="UP001059041">
    <property type="component" value="Linkage Group LG1"/>
</dbReference>
<sequence>MCRRLQTRRFRQESGSVEEVFLCDRTQGGLKSGKNTQEGNGNMSSCRKRCKREILKFAQYLFRLITGTLHAGESVTSFKEKETVSKGSSNAGGLV</sequence>
<dbReference type="AlphaFoldDB" id="A0A9W7X4A1"/>